<keyword evidence="9" id="KW-1185">Reference proteome</keyword>
<evidence type="ECO:0000313" key="9">
    <source>
        <dbReference type="Proteomes" id="UP001404956"/>
    </source>
</evidence>
<evidence type="ECO:0000256" key="2">
    <source>
        <dbReference type="ARBA" id="ARBA00001946"/>
    </source>
</evidence>
<keyword evidence="4" id="KW-0560">Oxidoreductase</keyword>
<feature type="domain" description="Isopropylmalate dehydrogenase-like" evidence="7">
    <location>
        <begin position="5"/>
        <end position="343"/>
    </location>
</feature>
<dbReference type="RefSeq" id="WP_345452693.1">
    <property type="nucleotide sequence ID" value="NZ_BAABRV010000003.1"/>
</dbReference>
<dbReference type="Gene3D" id="3.40.718.10">
    <property type="entry name" value="Isopropylmalate Dehydrogenase"/>
    <property type="match status" value="1"/>
</dbReference>
<proteinExistence type="predicted"/>
<dbReference type="Pfam" id="PF00180">
    <property type="entry name" value="Iso_dh"/>
    <property type="match status" value="1"/>
</dbReference>
<dbReference type="InterPro" id="IPR050501">
    <property type="entry name" value="ICDH/IPMDH"/>
</dbReference>
<protein>
    <submittedName>
        <fullName evidence="8">Tartrate dehydrogenase/decarboxylase TtuC</fullName>
    </submittedName>
</protein>
<gene>
    <name evidence="8" type="primary">ttuC</name>
    <name evidence="8" type="ORF">Dalu01_01437</name>
</gene>
<comment type="caution">
    <text evidence="8">The sequence shown here is derived from an EMBL/GenBank/DDBJ whole genome shotgun (WGS) entry which is preliminary data.</text>
</comment>
<evidence type="ECO:0000313" key="8">
    <source>
        <dbReference type="EMBL" id="GAA5533040.1"/>
    </source>
</evidence>
<evidence type="ECO:0000256" key="5">
    <source>
        <dbReference type="ARBA" id="ARBA00023027"/>
    </source>
</evidence>
<dbReference type="InterPro" id="IPR024084">
    <property type="entry name" value="IsoPropMal-DH-like_dom"/>
</dbReference>
<evidence type="ECO:0000259" key="7">
    <source>
        <dbReference type="SMART" id="SM01329"/>
    </source>
</evidence>
<dbReference type="InterPro" id="IPR019818">
    <property type="entry name" value="IsoCit/isopropylmalate_DH_CS"/>
</dbReference>
<dbReference type="PROSITE" id="PS00470">
    <property type="entry name" value="IDH_IMDH"/>
    <property type="match status" value="1"/>
</dbReference>
<sequence length="356" mass="38166">MNTYRIAVIPGDGIGPEVVAEGLRVLRAVGGADAGFSLELEELPWGSAYYDRHGRMMPEDAIPTLRAFDSIYFGAVGRPDLPDDLTVWGLILPMRRELDLYVNLRPVRLYPGVPTPLRPEVGEPHFTFVRENTEGEYAGLGGRQGQGEHELAVQTGVFTRRGIQRVVEYAFSLAAPGSLVTSVTKSNALRHAFTLWDEVAAEVAARHPDMRFEKMHVDAVAYQLVRNPARFGVLVGSNLFGDILTDLGAGLQGSLGLAASANLCPGQRLALFEPVHGSAPDIAGQGKANPLGAVACAALMLAHLGERQAAGRIERAMEHVTRQQVFTPDLGGSCSTREVGDALLAALGSEHRKGAT</sequence>
<dbReference type="PANTHER" id="PTHR43275">
    <property type="entry name" value="D-MALATE DEHYDROGENASE [DECARBOXYLATING]"/>
    <property type="match status" value="1"/>
</dbReference>
<evidence type="ECO:0000256" key="4">
    <source>
        <dbReference type="ARBA" id="ARBA00023002"/>
    </source>
</evidence>
<keyword evidence="6" id="KW-0464">Manganese</keyword>
<reference evidence="8 9" key="1">
    <citation type="submission" date="2024-02" db="EMBL/GenBank/DDBJ databases">
        <title>Deinococcus aluminii NBRC 112889.</title>
        <authorList>
            <person name="Ichikawa N."/>
            <person name="Katano-Makiyama Y."/>
            <person name="Hidaka K."/>
        </authorList>
    </citation>
    <scope>NUCLEOTIDE SEQUENCE [LARGE SCALE GENOMIC DNA]</scope>
    <source>
        <strain evidence="8 9">NBRC 112889</strain>
    </source>
</reference>
<comment type="cofactor">
    <cofactor evidence="1">
        <name>Mn(2+)</name>
        <dbReference type="ChEBI" id="CHEBI:29035"/>
    </cofactor>
</comment>
<organism evidence="8 9">
    <name type="scientific">Deinococcus aluminii</name>
    <dbReference type="NCBI Taxonomy" id="1656885"/>
    <lineage>
        <taxon>Bacteria</taxon>
        <taxon>Thermotogati</taxon>
        <taxon>Deinococcota</taxon>
        <taxon>Deinococci</taxon>
        <taxon>Deinococcales</taxon>
        <taxon>Deinococcaceae</taxon>
        <taxon>Deinococcus</taxon>
    </lineage>
</organism>
<dbReference type="PANTHER" id="PTHR43275:SF1">
    <property type="entry name" value="D-MALATE DEHYDROGENASE [DECARBOXYLATING]"/>
    <property type="match status" value="1"/>
</dbReference>
<comment type="cofactor">
    <cofactor evidence="2">
        <name>Mg(2+)</name>
        <dbReference type="ChEBI" id="CHEBI:18420"/>
    </cofactor>
</comment>
<dbReference type="SMART" id="SM01329">
    <property type="entry name" value="Iso_dh"/>
    <property type="match status" value="1"/>
</dbReference>
<dbReference type="SUPFAM" id="SSF53659">
    <property type="entry name" value="Isocitrate/Isopropylmalate dehydrogenase-like"/>
    <property type="match status" value="1"/>
</dbReference>
<accession>A0ABP9XCE0</accession>
<name>A0ABP9XCE0_9DEIO</name>
<dbReference type="Proteomes" id="UP001404956">
    <property type="component" value="Unassembled WGS sequence"/>
</dbReference>
<evidence type="ECO:0000256" key="6">
    <source>
        <dbReference type="ARBA" id="ARBA00023211"/>
    </source>
</evidence>
<evidence type="ECO:0000256" key="1">
    <source>
        <dbReference type="ARBA" id="ARBA00001936"/>
    </source>
</evidence>
<keyword evidence="5" id="KW-0520">NAD</keyword>
<keyword evidence="3" id="KW-0479">Metal-binding</keyword>
<dbReference type="EMBL" id="BAABRV010000003">
    <property type="protein sequence ID" value="GAA5533040.1"/>
    <property type="molecule type" value="Genomic_DNA"/>
</dbReference>
<evidence type="ECO:0000256" key="3">
    <source>
        <dbReference type="ARBA" id="ARBA00022723"/>
    </source>
</evidence>